<protein>
    <submittedName>
        <fullName evidence="1">HAD superfamily hydrolase</fullName>
    </submittedName>
</protein>
<gene>
    <name evidence="1" type="ORF">NCTC11807_01305</name>
</gene>
<dbReference type="InterPro" id="IPR036412">
    <property type="entry name" value="HAD-like_sf"/>
</dbReference>
<keyword evidence="1" id="KW-0378">Hydrolase</keyword>
<dbReference type="GO" id="GO:0016787">
    <property type="term" value="F:hydrolase activity"/>
    <property type="evidence" value="ECO:0007669"/>
    <property type="project" value="UniProtKB-KW"/>
</dbReference>
<proteinExistence type="predicted"/>
<organism evidence="1 2">
    <name type="scientific">Staphylococcus saccharolyticus</name>
    <dbReference type="NCBI Taxonomy" id="33028"/>
    <lineage>
        <taxon>Bacteria</taxon>
        <taxon>Bacillati</taxon>
        <taxon>Bacillota</taxon>
        <taxon>Bacilli</taxon>
        <taxon>Bacillales</taxon>
        <taxon>Staphylococcaceae</taxon>
        <taxon>Staphylococcus</taxon>
    </lineage>
</organism>
<evidence type="ECO:0000313" key="1">
    <source>
        <dbReference type="EMBL" id="SUM70697.1"/>
    </source>
</evidence>
<dbReference type="AlphaFoldDB" id="A0A380H241"/>
<dbReference type="SUPFAM" id="SSF56784">
    <property type="entry name" value="HAD-like"/>
    <property type="match status" value="1"/>
</dbReference>
<keyword evidence="2" id="KW-1185">Reference proteome</keyword>
<dbReference type="InterPro" id="IPR023214">
    <property type="entry name" value="HAD_sf"/>
</dbReference>
<evidence type="ECO:0000313" key="2">
    <source>
        <dbReference type="Proteomes" id="UP000255425"/>
    </source>
</evidence>
<dbReference type="Proteomes" id="UP000255425">
    <property type="component" value="Unassembled WGS sequence"/>
</dbReference>
<accession>A0A380H241</accession>
<reference evidence="1 2" key="1">
    <citation type="submission" date="2018-06" db="EMBL/GenBank/DDBJ databases">
        <authorList>
            <consortium name="Pathogen Informatics"/>
            <person name="Doyle S."/>
        </authorList>
    </citation>
    <scope>NUCLEOTIDE SEQUENCE [LARGE SCALE GENOMIC DNA]</scope>
    <source>
        <strain evidence="1 2">NCTC11807</strain>
    </source>
</reference>
<name>A0A380H241_9STAP</name>
<sequence length="89" mass="10184">MAIATGRPRTETIIPFETLELKSYFDENHIVTVSEVLNAESDYPELQPLGKPNPFSYIVALNGNNRQKYHLYGTQQENIVDKDKVFIGR</sequence>
<dbReference type="Gene3D" id="3.40.50.1000">
    <property type="entry name" value="HAD superfamily/HAD-like"/>
    <property type="match status" value="1"/>
</dbReference>
<dbReference type="EMBL" id="UHDZ01000001">
    <property type="protein sequence ID" value="SUM70697.1"/>
    <property type="molecule type" value="Genomic_DNA"/>
</dbReference>